<keyword evidence="2" id="KW-0812">Transmembrane</keyword>
<comment type="similarity">
    <text evidence="1">Belongs to the band 7/mec-2 family.</text>
</comment>
<dbReference type="FunFam" id="3.30.479.30:FF:000004">
    <property type="entry name" value="Putative membrane protease family, stomatin"/>
    <property type="match status" value="1"/>
</dbReference>
<feature type="transmembrane region" description="Helical" evidence="2">
    <location>
        <begin position="24"/>
        <end position="48"/>
    </location>
</feature>
<reference evidence="4 5" key="2">
    <citation type="submission" date="2018-11" db="EMBL/GenBank/DDBJ databases">
        <authorList>
            <consortium name="Pathogen Informatics"/>
        </authorList>
    </citation>
    <scope>NUCLEOTIDE SEQUENCE [LARGE SCALE GENOMIC DNA]</scope>
</reference>
<dbReference type="Proteomes" id="UP000271162">
    <property type="component" value="Unassembled WGS sequence"/>
</dbReference>
<dbReference type="SUPFAM" id="SSF117892">
    <property type="entry name" value="Band 7/SPFH domain"/>
    <property type="match status" value="1"/>
</dbReference>
<dbReference type="SMART" id="SM00244">
    <property type="entry name" value="PHB"/>
    <property type="match status" value="1"/>
</dbReference>
<evidence type="ECO:0000313" key="6">
    <source>
        <dbReference type="WBParaSite" id="NBR_0000565401-mRNA-1"/>
    </source>
</evidence>
<dbReference type="PANTHER" id="PTHR10264">
    <property type="entry name" value="BAND 7 PROTEIN-RELATED"/>
    <property type="match status" value="1"/>
</dbReference>
<dbReference type="STRING" id="27835.A0A0N4XSY9"/>
<name>A0A0N4XSY9_NIPBR</name>
<dbReference type="WBParaSite" id="NBR_0000565401-mRNA-1">
    <property type="protein sequence ID" value="NBR_0000565401-mRNA-1"/>
    <property type="gene ID" value="NBR_0000565401"/>
</dbReference>
<keyword evidence="2" id="KW-1133">Transmembrane helix</keyword>
<dbReference type="PANTHER" id="PTHR10264:SF116">
    <property type="entry name" value="STOMATIN-3"/>
    <property type="match status" value="1"/>
</dbReference>
<proteinExistence type="inferred from homology"/>
<dbReference type="InterPro" id="IPR043202">
    <property type="entry name" value="Band-7_stomatin-like"/>
</dbReference>
<keyword evidence="2" id="KW-0472">Membrane</keyword>
<keyword evidence="5" id="KW-1185">Reference proteome</keyword>
<gene>
    <name evidence="4" type="ORF">NBR_LOCUS5655</name>
</gene>
<dbReference type="InterPro" id="IPR001107">
    <property type="entry name" value="Band_7"/>
</dbReference>
<evidence type="ECO:0000313" key="5">
    <source>
        <dbReference type="Proteomes" id="UP000271162"/>
    </source>
</evidence>
<dbReference type="InterPro" id="IPR036013">
    <property type="entry name" value="Band_7/SPFH_dom_sf"/>
</dbReference>
<dbReference type="Gene3D" id="3.30.479.30">
    <property type="entry name" value="Band 7 domain"/>
    <property type="match status" value="1"/>
</dbReference>
<reference evidence="6" key="1">
    <citation type="submission" date="2017-02" db="UniProtKB">
        <authorList>
            <consortium name="WormBaseParasite"/>
        </authorList>
    </citation>
    <scope>IDENTIFICATION</scope>
</reference>
<accession>A0A0N4XSY9</accession>
<sequence length="290" mass="32567">MESKIKSLAAFNRSQPSPSIFDRAVVGLCWALLLLTFPLSLFFCIRIVNEYKRMVVFRLGRIWDSRPSGPGVVLVFPFVDEHEVIDLRTMAYDVPTQELLTMDSVTVSVDAAVYYRARDPIACLSKVCDAHYSTRQLAQATLRNILGTRTLAQIMTDRDGIGIQVRHLLDKATSIWGIQVERVEIKDIRLPRELCRAMAAEAEAIRAAEAKFIFALGELRASVALRQAADELTPCPTALQLRYIHSLVKISAHDNHTIVLPLPLELVQSVTGTILCQQDHDQRNKDTLQD</sequence>
<dbReference type="OMA" id="FWGIHVE"/>
<evidence type="ECO:0000259" key="3">
    <source>
        <dbReference type="SMART" id="SM00244"/>
    </source>
</evidence>
<dbReference type="EMBL" id="UYSL01019753">
    <property type="protein sequence ID" value="VDL69244.1"/>
    <property type="molecule type" value="Genomic_DNA"/>
</dbReference>
<organism evidence="6">
    <name type="scientific">Nippostrongylus brasiliensis</name>
    <name type="common">Rat hookworm</name>
    <dbReference type="NCBI Taxonomy" id="27835"/>
    <lineage>
        <taxon>Eukaryota</taxon>
        <taxon>Metazoa</taxon>
        <taxon>Ecdysozoa</taxon>
        <taxon>Nematoda</taxon>
        <taxon>Chromadorea</taxon>
        <taxon>Rhabditida</taxon>
        <taxon>Rhabditina</taxon>
        <taxon>Rhabditomorpha</taxon>
        <taxon>Strongyloidea</taxon>
        <taxon>Heligmosomidae</taxon>
        <taxon>Nippostrongylus</taxon>
    </lineage>
</organism>
<protein>
    <submittedName>
        <fullName evidence="6">Stomatin-3 (inferred by orthology to a C. elegans protein)</fullName>
    </submittedName>
</protein>
<dbReference type="AlphaFoldDB" id="A0A0N4XSY9"/>
<evidence type="ECO:0000256" key="2">
    <source>
        <dbReference type="SAM" id="Phobius"/>
    </source>
</evidence>
<dbReference type="PRINTS" id="PR00721">
    <property type="entry name" value="STOMATIN"/>
</dbReference>
<evidence type="ECO:0000256" key="1">
    <source>
        <dbReference type="ARBA" id="ARBA00008164"/>
    </source>
</evidence>
<dbReference type="InterPro" id="IPR001972">
    <property type="entry name" value="Stomatin_HflK_fam"/>
</dbReference>
<dbReference type="GO" id="GO:0009898">
    <property type="term" value="C:cytoplasmic side of plasma membrane"/>
    <property type="evidence" value="ECO:0007669"/>
    <property type="project" value="UniProtKB-ARBA"/>
</dbReference>
<dbReference type="Gene3D" id="6.10.250.2090">
    <property type="match status" value="1"/>
</dbReference>
<dbReference type="Pfam" id="PF01145">
    <property type="entry name" value="Band_7"/>
    <property type="match status" value="1"/>
</dbReference>
<feature type="domain" description="Band 7" evidence="3">
    <location>
        <begin position="43"/>
        <end position="202"/>
    </location>
</feature>
<evidence type="ECO:0000313" key="4">
    <source>
        <dbReference type="EMBL" id="VDL69244.1"/>
    </source>
</evidence>